<feature type="transmembrane region" description="Helical" evidence="11">
    <location>
        <begin position="599"/>
        <end position="621"/>
    </location>
</feature>
<feature type="transmembrane region" description="Helical" evidence="11">
    <location>
        <begin position="433"/>
        <end position="454"/>
    </location>
</feature>
<name>A0ABQ7QUW2_PLUXY</name>
<organism evidence="13 14">
    <name type="scientific">Plutella xylostella</name>
    <name type="common">Diamondback moth</name>
    <name type="synonym">Plutella maculipennis</name>
    <dbReference type="NCBI Taxonomy" id="51655"/>
    <lineage>
        <taxon>Eukaryota</taxon>
        <taxon>Metazoa</taxon>
        <taxon>Ecdysozoa</taxon>
        <taxon>Arthropoda</taxon>
        <taxon>Hexapoda</taxon>
        <taxon>Insecta</taxon>
        <taxon>Pterygota</taxon>
        <taxon>Neoptera</taxon>
        <taxon>Endopterygota</taxon>
        <taxon>Lepidoptera</taxon>
        <taxon>Glossata</taxon>
        <taxon>Ditrysia</taxon>
        <taxon>Yponomeutoidea</taxon>
        <taxon>Plutellidae</taxon>
        <taxon>Plutella</taxon>
    </lineage>
</organism>
<evidence type="ECO:0000256" key="10">
    <source>
        <dbReference type="SAM" id="MobiDB-lite"/>
    </source>
</evidence>
<reference evidence="13 14" key="1">
    <citation type="submission" date="2021-06" db="EMBL/GenBank/DDBJ databases">
        <title>A haploid diamondback moth (Plutella xylostella L.) genome assembly resolves 31 chromosomes and identifies a diamide resistance mutation.</title>
        <authorList>
            <person name="Ward C.M."/>
            <person name="Perry K.D."/>
            <person name="Baker G."/>
            <person name="Powis K."/>
            <person name="Heckel D.G."/>
            <person name="Baxter S.W."/>
        </authorList>
    </citation>
    <scope>NUCLEOTIDE SEQUENCE [LARGE SCALE GENOMIC DNA]</scope>
    <source>
        <strain evidence="13 14">LV</strain>
        <tissue evidence="13">Single pupa</tissue>
    </source>
</reference>
<evidence type="ECO:0000313" key="13">
    <source>
        <dbReference type="EMBL" id="KAG7308852.1"/>
    </source>
</evidence>
<evidence type="ECO:0000256" key="11">
    <source>
        <dbReference type="SAM" id="Phobius"/>
    </source>
</evidence>
<keyword evidence="14" id="KW-1185">Reference proteome</keyword>
<dbReference type="Gene3D" id="1.20.1070.10">
    <property type="entry name" value="Rhodopsin 7-helix transmembrane proteins"/>
    <property type="match status" value="1"/>
</dbReference>
<keyword evidence="3 11" id="KW-0812">Transmembrane</keyword>
<keyword evidence="8" id="KW-0675">Receptor</keyword>
<evidence type="ECO:0000256" key="9">
    <source>
        <dbReference type="ARBA" id="ARBA00023224"/>
    </source>
</evidence>
<protein>
    <recommendedName>
        <fullName evidence="12">G-protein coupled receptors family 2 profile 2 domain-containing protein</fullName>
    </recommendedName>
</protein>
<comment type="subcellular location">
    <subcellularLocation>
        <location evidence="1">Endomembrane system</location>
        <topology evidence="1">Multi-pass membrane protein</topology>
    </subcellularLocation>
</comment>
<evidence type="ECO:0000256" key="8">
    <source>
        <dbReference type="ARBA" id="ARBA00023170"/>
    </source>
</evidence>
<feature type="transmembrane region" description="Helical" evidence="11">
    <location>
        <begin position="568"/>
        <end position="593"/>
    </location>
</feature>
<feature type="compositionally biased region" description="Pro residues" evidence="10">
    <location>
        <begin position="18"/>
        <end position="32"/>
    </location>
</feature>
<feature type="transmembrane region" description="Helical" evidence="11">
    <location>
        <begin position="323"/>
        <end position="346"/>
    </location>
</feature>
<dbReference type="Proteomes" id="UP000823941">
    <property type="component" value="Chromosome 8"/>
</dbReference>
<evidence type="ECO:0000256" key="4">
    <source>
        <dbReference type="ARBA" id="ARBA00022729"/>
    </source>
</evidence>
<feature type="transmembrane region" description="Helical" evidence="11">
    <location>
        <begin position="485"/>
        <end position="504"/>
    </location>
</feature>
<evidence type="ECO:0000256" key="2">
    <source>
        <dbReference type="ARBA" id="ARBA00008979"/>
    </source>
</evidence>
<accession>A0ABQ7QUW2</accession>
<feature type="region of interest" description="Disordered" evidence="10">
    <location>
        <begin position="1"/>
        <end position="35"/>
    </location>
</feature>
<dbReference type="Pfam" id="PF00002">
    <property type="entry name" value="7tm_2"/>
    <property type="match status" value="1"/>
</dbReference>
<dbReference type="InterPro" id="IPR000832">
    <property type="entry name" value="GPCR_2_secretin-like"/>
</dbReference>
<dbReference type="PANTHER" id="PTHR46953:SF1">
    <property type="entry name" value="G-PROTEIN COUPLED RECEPTOR MTH-LIKE 1-RELATED"/>
    <property type="match status" value="1"/>
</dbReference>
<evidence type="ECO:0000256" key="1">
    <source>
        <dbReference type="ARBA" id="ARBA00004127"/>
    </source>
</evidence>
<dbReference type="Gene3D" id="2.170.180.11">
    <property type="entry name" value="Methuselah ectodomain, domain 2"/>
    <property type="match status" value="1"/>
</dbReference>
<dbReference type="InterPro" id="IPR017981">
    <property type="entry name" value="GPCR_2-like_7TM"/>
</dbReference>
<evidence type="ECO:0000256" key="3">
    <source>
        <dbReference type="ARBA" id="ARBA00022692"/>
    </source>
</evidence>
<gene>
    <name evidence="13" type="ORF">JYU34_006113</name>
</gene>
<dbReference type="InterPro" id="IPR052808">
    <property type="entry name" value="GPCR_Mth-like"/>
</dbReference>
<evidence type="ECO:0000256" key="7">
    <source>
        <dbReference type="ARBA" id="ARBA00023136"/>
    </source>
</evidence>
<evidence type="ECO:0000259" key="12">
    <source>
        <dbReference type="PROSITE" id="PS50261"/>
    </source>
</evidence>
<comment type="caution">
    <text evidence="13">The sequence shown here is derived from an EMBL/GenBank/DDBJ whole genome shotgun (WGS) entry which is preliminary data.</text>
</comment>
<dbReference type="PANTHER" id="PTHR46953">
    <property type="entry name" value="G-PROTEIN COUPLED RECEPTOR MTH-LIKE 1-RELATED"/>
    <property type="match status" value="1"/>
</dbReference>
<keyword evidence="4" id="KW-0732">Signal</keyword>
<comment type="similarity">
    <text evidence="2">Belongs to the G-protein coupled receptor 2 family. Mth subfamily.</text>
</comment>
<dbReference type="InterPro" id="IPR023311">
    <property type="entry name" value="Methusela_ecto_dom_2"/>
</dbReference>
<dbReference type="SUPFAM" id="SSF63877">
    <property type="entry name" value="Methuselah ectodomain"/>
    <property type="match status" value="1"/>
</dbReference>
<proteinExistence type="inferred from homology"/>
<sequence>MSNACGTRYRKSAGKSPYQPPPPPQPAVPARPPSEMHVSARAPLLLAIALALASAHLASHDNILRIQLWDEEGLTKVDSKNDAEPTRRPVSRKSRVQLESLYQAMVEEEFGGRFTRHRVRHKRRRARGSGPARWRFHDGDRPLNVAEYEEDPPSAVSERAPVNETQDVPAPLTLRQEDDENKPIVQKCCAIGQNISFAGDGRRVCAPSMLTFQPIFYQANDSHIWGSDSHMWRYDSNDVQTIVGFPACSYDRFKLDPSENSEDEFYLLRNGSIFAPYQLPPLKETGDYCMETFWSELNPAGITLPLICFSTPPIDEAGTSLTLIFYAVGLLISVPFLLATACVYTLIRELRDTHGKALACHSVSLATAFSCLAATQLAGHAFPTLVCSVMAYLIQFSFVSCFFWLNVMCFDTLLNVRRHINNSPSRRSMRIRFVYYCLYAVLLPVILLIVTITMELSPSVPNTFLKPNFGVKGCWFKNDQAALPYFYGPVALILCANLIIFFLTSRTIATHYDKLKDVTALEMTHSDFSTSDDWVRLGAALGETLTRSASPQDRPLSSAQRLGKYRKIFRTCCVLTVIMGLSWVMEVVSWAVGAGSEAVSVWSVFDVINALQGVVIFAIFVMQQPVRSFVKWSKLCSMCRIRSGSEVAVVSERTSIDCGTGRRDYV</sequence>
<keyword evidence="7 11" id="KW-0472">Membrane</keyword>
<feature type="domain" description="G-protein coupled receptors family 2 profile 2" evidence="12">
    <location>
        <begin position="322"/>
        <end position="624"/>
    </location>
</feature>
<dbReference type="EMBL" id="JAHIBW010000008">
    <property type="protein sequence ID" value="KAG7308852.1"/>
    <property type="molecule type" value="Genomic_DNA"/>
</dbReference>
<evidence type="ECO:0000256" key="6">
    <source>
        <dbReference type="ARBA" id="ARBA00023040"/>
    </source>
</evidence>
<dbReference type="CDD" id="cd15039">
    <property type="entry name" value="7tmB3_Methuselah-like"/>
    <property type="match status" value="1"/>
</dbReference>
<feature type="transmembrane region" description="Helical" evidence="11">
    <location>
        <begin position="390"/>
        <end position="413"/>
    </location>
</feature>
<keyword evidence="5 11" id="KW-1133">Transmembrane helix</keyword>
<keyword evidence="9" id="KW-0807">Transducer</keyword>
<evidence type="ECO:0000256" key="5">
    <source>
        <dbReference type="ARBA" id="ARBA00022989"/>
    </source>
</evidence>
<feature type="transmembrane region" description="Helical" evidence="11">
    <location>
        <begin position="358"/>
        <end position="378"/>
    </location>
</feature>
<evidence type="ECO:0000313" key="14">
    <source>
        <dbReference type="Proteomes" id="UP000823941"/>
    </source>
</evidence>
<keyword evidence="6" id="KW-0297">G-protein coupled receptor</keyword>
<dbReference type="PROSITE" id="PS50261">
    <property type="entry name" value="G_PROTEIN_RECEP_F2_4"/>
    <property type="match status" value="1"/>
</dbReference>
<dbReference type="InterPro" id="IPR036272">
    <property type="entry name" value="Methuselah_N_sf"/>
</dbReference>